<feature type="transmembrane region" description="Helical" evidence="1">
    <location>
        <begin position="267"/>
        <end position="295"/>
    </location>
</feature>
<evidence type="ECO:0000256" key="1">
    <source>
        <dbReference type="SAM" id="Phobius"/>
    </source>
</evidence>
<name>A0A066YPT3_9ACTN</name>
<dbReference type="HOGENOM" id="CLU_1022785_0_0_11"/>
<keyword evidence="1" id="KW-0812">Transmembrane</keyword>
<organism evidence="2 3">
    <name type="scientific">Kitasatospora cheerisanensis KCTC 2395</name>
    <dbReference type="NCBI Taxonomy" id="1348663"/>
    <lineage>
        <taxon>Bacteria</taxon>
        <taxon>Bacillati</taxon>
        <taxon>Actinomycetota</taxon>
        <taxon>Actinomycetes</taxon>
        <taxon>Kitasatosporales</taxon>
        <taxon>Streptomycetaceae</taxon>
        <taxon>Kitasatospora</taxon>
    </lineage>
</organism>
<keyword evidence="1" id="KW-0472">Membrane</keyword>
<dbReference type="PATRIC" id="fig|1348663.4.peg.5954"/>
<dbReference type="EMBL" id="JNBY01000126">
    <property type="protein sequence ID" value="KDN81999.1"/>
    <property type="molecule type" value="Genomic_DNA"/>
</dbReference>
<accession>A0A066YPT3</accession>
<protein>
    <recommendedName>
        <fullName evidence="4">DUF3592 domain-containing protein</fullName>
    </recommendedName>
</protein>
<dbReference type="Proteomes" id="UP000027178">
    <property type="component" value="Unassembled WGS sequence"/>
</dbReference>
<keyword evidence="1" id="KW-1133">Transmembrane helix</keyword>
<evidence type="ECO:0000313" key="3">
    <source>
        <dbReference type="Proteomes" id="UP000027178"/>
    </source>
</evidence>
<comment type="caution">
    <text evidence="2">The sequence shown here is derived from an EMBL/GenBank/DDBJ whole genome shotgun (WGS) entry which is preliminary data.</text>
</comment>
<dbReference type="AlphaFoldDB" id="A0A066YPT3"/>
<proteinExistence type="predicted"/>
<gene>
    <name evidence="2" type="ORF">KCH_61530</name>
</gene>
<feature type="transmembrane region" description="Helical" evidence="1">
    <location>
        <begin position="127"/>
        <end position="149"/>
    </location>
</feature>
<feature type="transmembrane region" description="Helical" evidence="1">
    <location>
        <begin position="161"/>
        <end position="185"/>
    </location>
</feature>
<evidence type="ECO:0000313" key="2">
    <source>
        <dbReference type="EMBL" id="KDN81999.1"/>
    </source>
</evidence>
<reference evidence="2 3" key="1">
    <citation type="submission" date="2014-05" db="EMBL/GenBank/DDBJ databases">
        <title>Draft Genome Sequence of Kitasatospora cheerisanensis KCTC 2395.</title>
        <authorList>
            <person name="Nam D.H."/>
        </authorList>
    </citation>
    <scope>NUCLEOTIDE SEQUENCE [LARGE SCALE GENOMIC DNA]</scope>
    <source>
        <strain evidence="2 3">KCTC 2395</strain>
    </source>
</reference>
<sequence length="297" mass="31073">MISESSPSAVPSVVLRGGGRVARFAGGLVVVEERGAHHRIPLTAIEAVEDDGTGTVRLRLAAGSGPVGEFVIRQRRAEAARAFARAVSASLPGADGSGRVESVPVVRSGVLPRQLARAAAAWAGAGSFLRAAAVAIGVWAVVLLLLLVLRIGRDVGNALAWLPALPLLLAVVAGAGDPGVPYLWLRWVLWRRGISVMAAVEQVRITYGYRGRRTRHAVYAFVDAEGRPRTATDRHTEVRFDRGTFEIAFDPRRPSRVLLRGSQGENVYGACVLVLVAAAAGSAAAFLALAAAGVVGG</sequence>
<keyword evidence="3" id="KW-1185">Reference proteome</keyword>
<dbReference type="RefSeq" id="WP_035867783.1">
    <property type="nucleotide sequence ID" value="NZ_KK853997.1"/>
</dbReference>
<evidence type="ECO:0008006" key="4">
    <source>
        <dbReference type="Google" id="ProtNLM"/>
    </source>
</evidence>